<organism evidence="1 2">
    <name type="scientific">Variovorax humicola</name>
    <dbReference type="NCBI Taxonomy" id="1769758"/>
    <lineage>
        <taxon>Bacteria</taxon>
        <taxon>Pseudomonadati</taxon>
        <taxon>Pseudomonadota</taxon>
        <taxon>Betaproteobacteria</taxon>
        <taxon>Burkholderiales</taxon>
        <taxon>Comamonadaceae</taxon>
        <taxon>Variovorax</taxon>
    </lineage>
</organism>
<dbReference type="RefSeq" id="WP_340365329.1">
    <property type="nucleotide sequence ID" value="NZ_JBBKZV010000013.1"/>
</dbReference>
<dbReference type="EMBL" id="JBBKZV010000013">
    <property type="protein sequence ID" value="MEJ8824293.1"/>
    <property type="molecule type" value="Genomic_DNA"/>
</dbReference>
<keyword evidence="2" id="KW-1185">Reference proteome</keyword>
<name>A0ABU8W327_9BURK</name>
<reference evidence="1 2" key="1">
    <citation type="submission" date="2024-03" db="EMBL/GenBank/DDBJ databases">
        <title>Novel species of the genus Variovorax.</title>
        <authorList>
            <person name="Liu Q."/>
            <person name="Xin Y.-H."/>
        </authorList>
    </citation>
    <scope>NUCLEOTIDE SEQUENCE [LARGE SCALE GENOMIC DNA]</scope>
    <source>
        <strain evidence="1 2">KACC 18501</strain>
    </source>
</reference>
<evidence type="ECO:0000313" key="1">
    <source>
        <dbReference type="EMBL" id="MEJ8824293.1"/>
    </source>
</evidence>
<dbReference type="Proteomes" id="UP001363010">
    <property type="component" value="Unassembled WGS sequence"/>
</dbReference>
<evidence type="ECO:0000313" key="2">
    <source>
        <dbReference type="Proteomes" id="UP001363010"/>
    </source>
</evidence>
<protein>
    <submittedName>
        <fullName evidence="1">Uncharacterized protein</fullName>
    </submittedName>
</protein>
<gene>
    <name evidence="1" type="ORF">WKW80_20010</name>
</gene>
<comment type="caution">
    <text evidence="1">The sequence shown here is derived from an EMBL/GenBank/DDBJ whole genome shotgun (WGS) entry which is preliminary data.</text>
</comment>
<proteinExistence type="predicted"/>
<sequence length="353" mass="39989">MKIFDYFKGRKQIMNTEHAVVASALDQRIDSLERFWFLADAPMFVDGEQIERLYDAIFRPEVELASRSDSGTGEFATKVVSAAKAAVEVQAKVPPALALFGFEFGGKGSLEGSSSGEEGTRRAKTDTNTYVTVKSSERHLEKLISLYANKYQDRIFWVNSTLVGGSSLKEPKTTRTWQELEEVLEKPGARPLIVIDFEEGTKLMPMYGELKSGKNCELIKDYLAERAKKNEAEYPIPKYPGGGLSPEKEATERRDYWQKIFDRFESHEVLRAIEEASGTVSERFEWIDFRALVDISKNSEITQPPHLHFVARGMYPAGTFAYQLVRRAKRYGVRVVGTLKKGQDINVLAVYER</sequence>
<accession>A0ABU8W327</accession>